<reference evidence="2" key="1">
    <citation type="journal article" date="2024" name="Gigascience">
        <title>Chromosome-level genome of the poultry shaft louse Menopon gallinae provides insight into the host-switching and adaptive evolution of parasitic lice.</title>
        <authorList>
            <person name="Xu Y."/>
            <person name="Ma L."/>
            <person name="Liu S."/>
            <person name="Liang Y."/>
            <person name="Liu Q."/>
            <person name="He Z."/>
            <person name="Tian L."/>
            <person name="Duan Y."/>
            <person name="Cai W."/>
            <person name="Li H."/>
            <person name="Song F."/>
        </authorList>
    </citation>
    <scope>NUCLEOTIDE SEQUENCE</scope>
    <source>
        <strain evidence="2">Cailab_2023a</strain>
    </source>
</reference>
<gene>
    <name evidence="2" type="ORF">PYX00_000470</name>
</gene>
<dbReference type="EMBL" id="JARGDH010000001">
    <property type="protein sequence ID" value="KAL0278739.1"/>
    <property type="molecule type" value="Genomic_DNA"/>
</dbReference>
<comment type="caution">
    <text evidence="2">The sequence shown here is derived from an EMBL/GenBank/DDBJ whole genome shotgun (WGS) entry which is preliminary data.</text>
</comment>
<dbReference type="PANTHER" id="PTHR11257">
    <property type="entry name" value="CHEMOSENSORY PROTEIN-RELATED"/>
    <property type="match status" value="1"/>
</dbReference>
<feature type="chain" id="PRO_5043732991" evidence="1">
    <location>
        <begin position="21"/>
        <end position="129"/>
    </location>
</feature>
<sequence>MNKVLAIVFAILSVLVLADGEPAKYTSKYDNFDIDQVLSNDRLLNYYVKCLLDRGPCTPEGAELKRNLSEALKTGCSRCTDAQKIKSQKALNYIRTNKKDIWRQIEAKYDPEHTYRSKTEKRARSGDRQ</sequence>
<protein>
    <submittedName>
        <fullName evidence="2">Uncharacterized protein</fullName>
    </submittedName>
</protein>
<evidence type="ECO:0000256" key="1">
    <source>
        <dbReference type="SAM" id="SignalP"/>
    </source>
</evidence>
<dbReference type="Pfam" id="PF03392">
    <property type="entry name" value="OS-D"/>
    <property type="match status" value="1"/>
</dbReference>
<feature type="signal peptide" evidence="1">
    <location>
        <begin position="1"/>
        <end position="20"/>
    </location>
</feature>
<dbReference type="InterPro" id="IPR036682">
    <property type="entry name" value="OS_D_A10/PebIII_sf"/>
</dbReference>
<evidence type="ECO:0000313" key="2">
    <source>
        <dbReference type="EMBL" id="KAL0278739.1"/>
    </source>
</evidence>
<dbReference type="PANTHER" id="PTHR11257:SF13">
    <property type="entry name" value="GEO07322P1"/>
    <property type="match status" value="1"/>
</dbReference>
<accession>A0AAW2I958</accession>
<organism evidence="2">
    <name type="scientific">Menopon gallinae</name>
    <name type="common">poultry shaft louse</name>
    <dbReference type="NCBI Taxonomy" id="328185"/>
    <lineage>
        <taxon>Eukaryota</taxon>
        <taxon>Metazoa</taxon>
        <taxon>Ecdysozoa</taxon>
        <taxon>Arthropoda</taxon>
        <taxon>Hexapoda</taxon>
        <taxon>Insecta</taxon>
        <taxon>Pterygota</taxon>
        <taxon>Neoptera</taxon>
        <taxon>Paraneoptera</taxon>
        <taxon>Psocodea</taxon>
        <taxon>Troctomorpha</taxon>
        <taxon>Phthiraptera</taxon>
        <taxon>Amblycera</taxon>
        <taxon>Menoponidae</taxon>
        <taxon>Menopon</taxon>
    </lineage>
</organism>
<dbReference type="SUPFAM" id="SSF100910">
    <property type="entry name" value="Chemosensory protein Csp2"/>
    <property type="match status" value="1"/>
</dbReference>
<proteinExistence type="predicted"/>
<keyword evidence="1" id="KW-0732">Signal</keyword>
<dbReference type="AlphaFoldDB" id="A0AAW2I958"/>
<name>A0AAW2I958_9NEOP</name>
<dbReference type="InterPro" id="IPR005055">
    <property type="entry name" value="A10/PebIII"/>
</dbReference>
<dbReference type="Gene3D" id="1.10.2080.10">
    <property type="entry name" value="Insect odorant-binding protein A10/Ejaculatory bulb-specific protein 3"/>
    <property type="match status" value="1"/>
</dbReference>